<gene>
    <name evidence="2" type="ORF">OSH00_19960</name>
</gene>
<organism evidence="2 3">
    <name type="scientific">Acinetobacter nematophilus</name>
    <dbReference type="NCBI Taxonomy" id="2994642"/>
    <lineage>
        <taxon>Bacteria</taxon>
        <taxon>Pseudomonadati</taxon>
        <taxon>Pseudomonadota</taxon>
        <taxon>Gammaproteobacteria</taxon>
        <taxon>Moraxellales</taxon>
        <taxon>Moraxellaceae</taxon>
        <taxon>Acinetobacter</taxon>
    </lineage>
</organism>
<evidence type="ECO:0000313" key="3">
    <source>
        <dbReference type="Proteomes" id="UP001146019"/>
    </source>
</evidence>
<keyword evidence="1" id="KW-0812">Transmembrane</keyword>
<keyword evidence="1" id="KW-0472">Membrane</keyword>
<dbReference type="RefSeq" id="WP_266131879.1">
    <property type="nucleotide sequence ID" value="NZ_JAPKMY010000019.1"/>
</dbReference>
<dbReference type="Proteomes" id="UP001146019">
    <property type="component" value="Unassembled WGS sequence"/>
</dbReference>
<accession>A0A9X3E059</accession>
<dbReference type="AlphaFoldDB" id="A0A9X3E059"/>
<dbReference type="EMBL" id="JAPKMY010000019">
    <property type="protein sequence ID" value="MCX5469997.1"/>
    <property type="molecule type" value="Genomic_DNA"/>
</dbReference>
<sequence length="49" mass="5386">MAPIICAYLFKTYDATLPIEIYIAIVSFVSVHAVASLKESKGIDLKDVK</sequence>
<evidence type="ECO:0000313" key="2">
    <source>
        <dbReference type="EMBL" id="MCX5469997.1"/>
    </source>
</evidence>
<reference evidence="2" key="1">
    <citation type="submission" date="2022-11" db="EMBL/GenBank/DDBJ databases">
        <title>Biodiversity and phylogenetic relationships of bacteria.</title>
        <authorList>
            <person name="Machado R.A.R."/>
            <person name="Bhat A."/>
            <person name="Loulou A."/>
            <person name="Kallel S."/>
        </authorList>
    </citation>
    <scope>NUCLEOTIDE SEQUENCE</scope>
    <source>
        <strain evidence="2">A-IN1</strain>
    </source>
</reference>
<comment type="caution">
    <text evidence="2">The sequence shown here is derived from an EMBL/GenBank/DDBJ whole genome shotgun (WGS) entry which is preliminary data.</text>
</comment>
<name>A0A9X3E059_9GAMM</name>
<keyword evidence="1" id="KW-1133">Transmembrane helix</keyword>
<evidence type="ECO:0000256" key="1">
    <source>
        <dbReference type="SAM" id="Phobius"/>
    </source>
</evidence>
<feature type="transmembrane region" description="Helical" evidence="1">
    <location>
        <begin position="19"/>
        <end position="37"/>
    </location>
</feature>
<protein>
    <submittedName>
        <fullName evidence="2">Uncharacterized protein</fullName>
    </submittedName>
</protein>
<keyword evidence="3" id="KW-1185">Reference proteome</keyword>
<proteinExistence type="predicted"/>